<sequence length="261" mass="31115">MYYILGYNSITDSISKAINSYDLSFYNYDEFLKENSVFSDIPDKNTPLITSYEGGFPFCYDYLISLKNKFSNNSKKIDKMIKDNTFYKWLNILSKNEQIYKLINRIIKIIVINKLFSYTNGTTQDTIGLTFIDFKDNFNYQDFLELIFHQLIHMILFIDDIVHFHMENDTKFITIEVEGVKSVFHDNKFPLYTLFHSYIVGIEILMFRKNFFNENSFSNYHGSTDRIINLCKKFSIAIEKNIYFFSTRSKYIFEKSKKIIN</sequence>
<comment type="caution">
    <text evidence="1">The sequence shown here is derived from an EMBL/GenBank/DDBJ whole genome shotgun (WGS) entry which is preliminary data.</text>
</comment>
<name>A0A1Q5TX73_9GAMM</name>
<dbReference type="AlphaFoldDB" id="A0A1Q5TX73"/>
<dbReference type="OrthoDB" id="7068575at2"/>
<evidence type="ECO:0000313" key="1">
    <source>
        <dbReference type="EMBL" id="OKP04812.1"/>
    </source>
</evidence>
<evidence type="ECO:0000313" key="2">
    <source>
        <dbReference type="EMBL" id="OKP05245.1"/>
    </source>
</evidence>
<proteinExistence type="predicted"/>
<reference evidence="1 3" key="1">
    <citation type="submission" date="2016-09" db="EMBL/GenBank/DDBJ databases">
        <title>Xenorhabdus thuongxuanensis sp. nov. and Xenorhabdus eapokensis sp. nov., isolated from Steinernema species.</title>
        <authorList>
            <person name="Kaempfer P."/>
            <person name="Tobias N.J."/>
            <person name="Phan Ke L."/>
            <person name="Bode H.B."/>
            <person name="Glaeser S.P."/>
        </authorList>
    </citation>
    <scope>NUCLEOTIDE SEQUENCE [LARGE SCALE GENOMIC DNA]</scope>
    <source>
        <strain evidence="1 3">DL20</strain>
    </source>
</reference>
<dbReference type="EMBL" id="MKGQ01000003">
    <property type="protein sequence ID" value="OKP04812.1"/>
    <property type="molecule type" value="Genomic_DNA"/>
</dbReference>
<dbReference type="EMBL" id="MKGQ01000002">
    <property type="protein sequence ID" value="OKP05245.1"/>
    <property type="molecule type" value="Genomic_DNA"/>
</dbReference>
<accession>A0A1Q5TX73</accession>
<dbReference type="STRING" id="1873482.Xedl_00469"/>
<dbReference type="Proteomes" id="UP000186268">
    <property type="component" value="Unassembled WGS sequence"/>
</dbReference>
<gene>
    <name evidence="2" type="ORF">Xedl_00469</name>
    <name evidence="1" type="ORF">Xedl_00711</name>
</gene>
<dbReference type="RefSeq" id="WP_074022440.1">
    <property type="nucleotide sequence ID" value="NZ_CAWNAG010000112.1"/>
</dbReference>
<organism evidence="1 3">
    <name type="scientific">Xenorhabdus eapokensis</name>
    <dbReference type="NCBI Taxonomy" id="1873482"/>
    <lineage>
        <taxon>Bacteria</taxon>
        <taxon>Pseudomonadati</taxon>
        <taxon>Pseudomonadota</taxon>
        <taxon>Gammaproteobacteria</taxon>
        <taxon>Enterobacterales</taxon>
        <taxon>Morganellaceae</taxon>
        <taxon>Xenorhabdus</taxon>
    </lineage>
</organism>
<evidence type="ECO:0000313" key="3">
    <source>
        <dbReference type="Proteomes" id="UP000186268"/>
    </source>
</evidence>
<protein>
    <submittedName>
        <fullName evidence="1">Uncharacterized protein</fullName>
    </submittedName>
</protein>
<keyword evidence="3" id="KW-1185">Reference proteome</keyword>